<dbReference type="NCBIfam" id="TIGR01713">
    <property type="entry name" value="typeII_sec_gspC"/>
    <property type="match status" value="1"/>
</dbReference>
<keyword evidence="8 10" id="KW-1133">Transmembrane helix</keyword>
<evidence type="ECO:0000256" key="4">
    <source>
        <dbReference type="ARBA" id="ARBA00022475"/>
    </source>
</evidence>
<dbReference type="SUPFAM" id="SSF50156">
    <property type="entry name" value="PDZ domain-like"/>
    <property type="match status" value="1"/>
</dbReference>
<dbReference type="Gene3D" id="2.30.30.830">
    <property type="match status" value="1"/>
</dbReference>
<keyword evidence="7" id="KW-0653">Protein transport</keyword>
<keyword evidence="6 10" id="KW-0812">Transmembrane</keyword>
<gene>
    <name evidence="12" type="ORF">MNBD_GAMMA05-2119</name>
</gene>
<dbReference type="AlphaFoldDB" id="A0A3B0WHP1"/>
<dbReference type="Pfam" id="PF11356">
    <property type="entry name" value="T2SSC"/>
    <property type="match status" value="1"/>
</dbReference>
<keyword evidence="5" id="KW-0997">Cell inner membrane</keyword>
<accession>A0A3B0WHP1</accession>
<keyword evidence="4" id="KW-1003">Cell membrane</keyword>
<dbReference type="GO" id="GO:0015627">
    <property type="term" value="C:type II protein secretion system complex"/>
    <property type="evidence" value="ECO:0007669"/>
    <property type="project" value="InterPro"/>
</dbReference>
<dbReference type="InterPro" id="IPR001639">
    <property type="entry name" value="T2SS_protein-GspC"/>
</dbReference>
<dbReference type="GO" id="GO:0005886">
    <property type="term" value="C:plasma membrane"/>
    <property type="evidence" value="ECO:0007669"/>
    <property type="project" value="UniProtKB-SubCell"/>
</dbReference>
<feature type="transmembrane region" description="Helical" evidence="10">
    <location>
        <begin position="22"/>
        <end position="46"/>
    </location>
</feature>
<evidence type="ECO:0000256" key="1">
    <source>
        <dbReference type="ARBA" id="ARBA00004533"/>
    </source>
</evidence>
<organism evidence="12">
    <name type="scientific">hydrothermal vent metagenome</name>
    <dbReference type="NCBI Taxonomy" id="652676"/>
    <lineage>
        <taxon>unclassified sequences</taxon>
        <taxon>metagenomes</taxon>
        <taxon>ecological metagenomes</taxon>
    </lineage>
</organism>
<evidence type="ECO:0000256" key="5">
    <source>
        <dbReference type="ARBA" id="ARBA00022519"/>
    </source>
</evidence>
<evidence type="ECO:0000256" key="2">
    <source>
        <dbReference type="ARBA" id="ARBA00007986"/>
    </source>
</evidence>
<proteinExistence type="inferred from homology"/>
<dbReference type="InterPro" id="IPR036034">
    <property type="entry name" value="PDZ_sf"/>
</dbReference>
<comment type="similarity">
    <text evidence="2">Belongs to the GSP C family.</text>
</comment>
<evidence type="ECO:0000256" key="8">
    <source>
        <dbReference type="ARBA" id="ARBA00022989"/>
    </source>
</evidence>
<keyword evidence="9 10" id="KW-0472">Membrane</keyword>
<comment type="subcellular location">
    <subcellularLocation>
        <location evidence="1">Cell inner membrane</location>
    </subcellularLocation>
</comment>
<evidence type="ECO:0000256" key="6">
    <source>
        <dbReference type="ARBA" id="ARBA00022692"/>
    </source>
</evidence>
<reference evidence="12" key="1">
    <citation type="submission" date="2018-06" db="EMBL/GenBank/DDBJ databases">
        <authorList>
            <person name="Zhirakovskaya E."/>
        </authorList>
    </citation>
    <scope>NUCLEOTIDE SEQUENCE</scope>
</reference>
<dbReference type="Gene3D" id="2.30.42.10">
    <property type="match status" value="1"/>
</dbReference>
<evidence type="ECO:0000256" key="3">
    <source>
        <dbReference type="ARBA" id="ARBA00022448"/>
    </source>
</evidence>
<feature type="domain" description="Type II secretion system protein GspC N-terminal" evidence="11">
    <location>
        <begin position="28"/>
        <end position="165"/>
    </location>
</feature>
<evidence type="ECO:0000256" key="10">
    <source>
        <dbReference type="SAM" id="Phobius"/>
    </source>
</evidence>
<dbReference type="GO" id="GO:0015628">
    <property type="term" value="P:protein secretion by the type II secretion system"/>
    <property type="evidence" value="ECO:0007669"/>
    <property type="project" value="InterPro"/>
</dbReference>
<evidence type="ECO:0000313" key="12">
    <source>
        <dbReference type="EMBL" id="VAW55548.1"/>
    </source>
</evidence>
<evidence type="ECO:0000259" key="11">
    <source>
        <dbReference type="Pfam" id="PF11356"/>
    </source>
</evidence>
<name>A0A3B0WHP1_9ZZZZ</name>
<evidence type="ECO:0000256" key="7">
    <source>
        <dbReference type="ARBA" id="ARBA00022927"/>
    </source>
</evidence>
<dbReference type="EMBL" id="UOFE01000049">
    <property type="protein sequence ID" value="VAW55548.1"/>
    <property type="molecule type" value="Genomic_DNA"/>
</dbReference>
<sequence>MANILITQLNNPVVLQQYNQRLAAIVSLLLVIACAYLLVEITWMFFPQSDDGLVSVQQKSAPQITDRSQQNNFRKLTAANIFGVSEKTVNNKPTKAPVTKLNLTLKGVLAATPQELGSAIIAKGKSGKEDIYSIGDKIQSGVEIEEIHPDHVVLNRNGRSEILKLQKISGLGDLGASASRGKALSSRGGTPAAALKEIRGNILKNPTSFGEYALPVVVREKGKQIGYRLQPQKKGALLTELGIQSSDIITEINGVKLNKPQNGISALRKLSTAKDLSLVIKRNGAEIPLNISLP</sequence>
<dbReference type="InterPro" id="IPR024961">
    <property type="entry name" value="T2SS_GspC_N"/>
</dbReference>
<evidence type="ECO:0000256" key="9">
    <source>
        <dbReference type="ARBA" id="ARBA00023136"/>
    </source>
</evidence>
<protein>
    <recommendedName>
        <fullName evidence="11">Type II secretion system protein GspC N-terminal domain-containing protein</fullName>
    </recommendedName>
</protein>
<keyword evidence="3" id="KW-0813">Transport</keyword>